<dbReference type="RefSeq" id="XP_024585871.1">
    <property type="nucleotide sequence ID" value="XM_024720698.1"/>
</dbReference>
<feature type="coiled-coil region" evidence="6">
    <location>
        <begin position="554"/>
        <end position="581"/>
    </location>
</feature>
<sequence length="2507" mass="286586">MPSEYEDKFLLLRDENLALKKKKNEQETTIKRMYTKLAMIEEKISKTRMNNQDDLEMGRNIAVVPVRRDREVEKFIAALKIENNTLKKKNQTLIEKNRWLAEKCRQSSTSKQQGGESRLTMRKKAACNMGKSDALSGNIRKLESESARKFQRGTFSGDLEVALKKRLITAEKQLNKLQTENAQLRMSSDRLQSEARRNNNEVVESSYDEGQRKLADSKEPLSLEHDLLKRELQDRIAQLAILNARYENLELNALAEREIQEKTLEQMDQMNRQVHKLRMQLQDAIVENEELEIRVMKACDQEKEYEILRQQNRRLEERMTVLCESPFINNAFQRKERIDRLLALEKLTEEQKATISQVSEENQKLHGAIRELQESIKQSKQAKDRVEQDLAQLAHHLMEKQNERSLDVIKSTAISGSLSRLESMSNFHVSTPGPHNEPYKKRDACSSPTGNDVAPSRNSSSVNVGGGVVNREYESHDISTTFLDSMEEKNDHSINHLQNRVHVLRVAHLKAVQELERCEKMLQAQININRDLALEIEELAMFKISTTNQLQRHMKDLEILCEERQQRIQNLETETRQLKYALELVNIRVRGADDEGSESGSEICDAAFSSESLVLAAQDLAPGKQLLELKIINGHFDDSAIGIKSSTFILCDFYDFETQATPIVMGNRPHYNLSVIFKVSVDGFFLRYLAAGTINLEVHQVIRGEIKLIGESSICLSKLLQSNGVVEEPKIKINSVTNTEGGRAVLGTLNIIMSISTSILKVWQVHLRSYPQDITLFSKLEGSRKQTILPDALYKKEWDFDESIFTNELQITVFACRNLPFHGKQFPSSYAHYQLLGFPDVFTNIVPESACPKYDLSCSQQAFALKVDACLLRFLSKFRLEMAVFDDQANSNEIAKGDELVGRCKLLLSDLVRGEDIRGWFPLNDRNERHAGDIFVLIHWKDLFQVLRLNSLQQAKESTVDMHSLNYDQQHALLSMFLAGTDGRVNYRQFLHYAAPSEDLELLMAKMKERLEYAMDAGMINSVHDAFVVKVDGKHRKQTLVPIETIAKSGENYGIFLSDVERDILQLTFNVTDAYSDDRSVIGLDVSEATKNYIAVDYLLLHINPRSSCSERLLCFKIRQTLGRYIEEQSKRKASDIVQAWKLFENFDDDKCGRLTRSTFRKCLSALGFNLVNAETEYRELIQQHTKDPCSSGKPNNLTTFTFVPTRRDCISGEEINSTNDAIMSSKEAKISVASFDPGLPSTTNVASIEFQRRKRAFLDRMKAVASSSSKSLVYEHVEKKLGDAQTQVNERKSNDFLYQKGFARQLHLPRNLQHEETLTLQKQCRQYKESQQKNLVKEYVKTTLIEADIQLQIHFSKWRSADLAGFEVRILADIMRDFPEAVSSKVLTKKQVVYFFSRMPQVELPPALLWQIMDYFLVKESGMVAFQSLLKFIFSTSTGDYEQERRQRLSVLRRLYFDLGYASYIFMSTGDIEESGLISIKKFHEGLSRLGVQLSTEELYLLTIMFDANGHQILYHALLHILTQLPHCQQLAEALERCRSAGISFLREKMLTSVNSDDHFISHKNLLQVLMQQNSEKTQFATRDARLLFQMVGGSNNPVTQISIQDICSRLEAVTKYSQRIPTYGWNKYDLHHLQQLAWNCRKFTCGSLAELQNEFERYDWQKHGQVSLETFVSIASHKGFLLLTEVQLKGIAKNFGEKANGSFGIRYREFLEWTTPPPPVDMDAVEKKLRETAQEQANKLPSKQLSEVYNKWNQIFLTQTETSSKGAISRSNFVRICNTMLRLPLNENEMRTLLYTYDPELHDLINSGSFLRMNWREAKSIYEKHSKAIDARVIQSKISEKLQDEVHAAEKIAEAFSYNENTSDSCVECDHFITAMQKLGIALSPSEVQSLYVSFGEPSNKQKLDFVKFFKHSFGIHVLEFPKLDSDRHLSYESEKLLNSALETAVGISPSKIQKSFMQFQEFCVVHRFSKKKISKLWRQMKANGLINILSSRVVGLLLQKFSSTLYKSDGDLVSSVSLKAVHRYLRNFLSGLPIDSSQKDETLGKSTELVSSGVRSKTAMIILSDLADSCDERGVDYRAEFEAFDNLYTGCVTAKQLKRILLCLDIAKYASPLPAETVIGQLVRQFRSSQETDAVQYTKMLYEAVKPFWSIFELRCFDQTIEHLRSRIRLKSNLAGKIDHFDELNYARLDATFSHFDLEKKGYLTAISISDGLRALNYDLSPAQISTLMLNMSVFCHDGGGLSRTEFDSFALDPYAARLLKDLSNRLYFDRKGLKDKGKAPRIAYLSRLLTGYDGQNHQGSLVAEIFWTQLERTLEKQITELERQRLKHLFDVERNGCIAYRLFLKVMSQLRASFSKASLESARASSVAQRQEDLVKTGVAATPNNRPQSLQVASNDTYICACDATLRSLSNQMSSIDFDSQLEIVEEYLRMTDPEHSGSIEVKQLKRVFDQIGLSLSADALMSLQLLFPGQVSSDAKDEQKNFVAYKKLLLALNALHQTNDDQ</sequence>
<dbReference type="Gene3D" id="1.10.238.10">
    <property type="entry name" value="EF-hand"/>
    <property type="match status" value="4"/>
</dbReference>
<evidence type="ECO:0000313" key="10">
    <source>
        <dbReference type="EMBL" id="CEG49502.1"/>
    </source>
</evidence>
<dbReference type="SUPFAM" id="SSF47473">
    <property type="entry name" value="EF-hand"/>
    <property type="match status" value="5"/>
</dbReference>
<dbReference type="SUPFAM" id="SSF49562">
    <property type="entry name" value="C2 domain (Calcium/lipid-binding domain, CaLB)"/>
    <property type="match status" value="2"/>
</dbReference>
<feature type="coiled-coil region" evidence="6">
    <location>
        <begin position="229"/>
        <end position="403"/>
    </location>
</feature>
<organism evidence="10 11">
    <name type="scientific">Plasmopara halstedii</name>
    <name type="common">Downy mildew of sunflower</name>
    <dbReference type="NCBI Taxonomy" id="4781"/>
    <lineage>
        <taxon>Eukaryota</taxon>
        <taxon>Sar</taxon>
        <taxon>Stramenopiles</taxon>
        <taxon>Oomycota</taxon>
        <taxon>Peronosporomycetes</taxon>
        <taxon>Peronosporales</taxon>
        <taxon>Peronosporaceae</taxon>
        <taxon>Plasmopara</taxon>
    </lineage>
</organism>
<evidence type="ECO:0000259" key="8">
    <source>
        <dbReference type="PROSITE" id="PS50004"/>
    </source>
</evidence>
<dbReference type="Pfam" id="PF11618">
    <property type="entry name" value="C2-C2_1"/>
    <property type="match status" value="1"/>
</dbReference>
<evidence type="ECO:0000256" key="4">
    <source>
        <dbReference type="ARBA" id="ARBA00023069"/>
    </source>
</evidence>
<evidence type="ECO:0000256" key="1">
    <source>
        <dbReference type="ARBA" id="ARBA00004138"/>
    </source>
</evidence>
<dbReference type="STRING" id="4781.A0A0P1B5L7"/>
<evidence type="ECO:0000256" key="5">
    <source>
        <dbReference type="ARBA" id="ARBA00023273"/>
    </source>
</evidence>
<evidence type="ECO:0000313" key="11">
    <source>
        <dbReference type="Proteomes" id="UP000054928"/>
    </source>
</evidence>
<dbReference type="Pfam" id="PF00168">
    <property type="entry name" value="C2"/>
    <property type="match status" value="1"/>
</dbReference>
<feature type="compositionally biased region" description="Basic and acidic residues" evidence="7">
    <location>
        <begin position="187"/>
        <end position="199"/>
    </location>
</feature>
<dbReference type="GO" id="GO:0005929">
    <property type="term" value="C:cilium"/>
    <property type="evidence" value="ECO:0007669"/>
    <property type="project" value="UniProtKB-SubCell"/>
</dbReference>
<dbReference type="Pfam" id="PF13833">
    <property type="entry name" value="EF-hand_8"/>
    <property type="match status" value="1"/>
</dbReference>
<dbReference type="InterPro" id="IPR021656">
    <property type="entry name" value="C2-C2_1"/>
</dbReference>
<dbReference type="Gene3D" id="2.60.40.150">
    <property type="entry name" value="C2 domain"/>
    <property type="match status" value="2"/>
</dbReference>
<dbReference type="InterPro" id="IPR000008">
    <property type="entry name" value="C2_dom"/>
</dbReference>
<proteinExistence type="inferred from homology"/>
<keyword evidence="3 6" id="KW-0175">Coiled coil</keyword>
<dbReference type="PROSITE" id="PS50222">
    <property type="entry name" value="EF_HAND_2"/>
    <property type="match status" value="3"/>
</dbReference>
<dbReference type="Proteomes" id="UP000054928">
    <property type="component" value="Unassembled WGS sequence"/>
</dbReference>
<feature type="domain" description="C2" evidence="8">
    <location>
        <begin position="784"/>
        <end position="921"/>
    </location>
</feature>
<protein>
    <submittedName>
        <fullName evidence="10">Uncharacterized protein</fullName>
    </submittedName>
</protein>
<keyword evidence="4" id="KW-0969">Cilium</keyword>
<keyword evidence="11" id="KW-1185">Reference proteome</keyword>
<feature type="region of interest" description="Disordered" evidence="7">
    <location>
        <begin position="185"/>
        <end position="216"/>
    </location>
</feature>
<evidence type="ECO:0000256" key="3">
    <source>
        <dbReference type="ARBA" id="ARBA00023054"/>
    </source>
</evidence>
<dbReference type="OMA" id="CDFYDFE"/>
<feature type="domain" description="EF-hand" evidence="9">
    <location>
        <begin position="1135"/>
        <end position="1170"/>
    </location>
</feature>
<dbReference type="CDD" id="cd00030">
    <property type="entry name" value="C2"/>
    <property type="match status" value="1"/>
</dbReference>
<evidence type="ECO:0000259" key="9">
    <source>
        <dbReference type="PROSITE" id="PS50222"/>
    </source>
</evidence>
<feature type="domain" description="EF-hand" evidence="9">
    <location>
        <begin position="2187"/>
        <end position="2222"/>
    </location>
</feature>
<accession>A0A0P1B5L7</accession>
<dbReference type="PANTHER" id="PTHR14240">
    <property type="entry name" value="RETINITIS PIGMENTOSA GTPASE REGULATOR-INTERACTING PROTEIN"/>
    <property type="match status" value="1"/>
</dbReference>
<name>A0A0P1B5L7_PLAHL</name>
<dbReference type="PROSITE" id="PS50004">
    <property type="entry name" value="C2"/>
    <property type="match status" value="1"/>
</dbReference>
<evidence type="ECO:0000256" key="2">
    <source>
        <dbReference type="ARBA" id="ARBA00006042"/>
    </source>
</evidence>
<reference evidence="11" key="1">
    <citation type="submission" date="2014-09" db="EMBL/GenBank/DDBJ databases">
        <authorList>
            <person name="Sharma Rahul"/>
            <person name="Thines Marco"/>
        </authorList>
    </citation>
    <scope>NUCLEOTIDE SEQUENCE [LARGE SCALE GENOMIC DNA]</scope>
</reference>
<dbReference type="OrthoDB" id="2133912at2759"/>
<dbReference type="InterPro" id="IPR011992">
    <property type="entry name" value="EF-hand-dom_pair"/>
</dbReference>
<dbReference type="EMBL" id="CCYD01003055">
    <property type="protein sequence ID" value="CEG49502.1"/>
    <property type="molecule type" value="Genomic_DNA"/>
</dbReference>
<feature type="region of interest" description="Disordered" evidence="7">
    <location>
        <begin position="425"/>
        <end position="470"/>
    </location>
</feature>
<dbReference type="InterPro" id="IPR035892">
    <property type="entry name" value="C2_domain_sf"/>
</dbReference>
<dbReference type="GeneID" id="36402317"/>
<keyword evidence="5" id="KW-0966">Cell projection</keyword>
<dbReference type="PANTHER" id="PTHR14240:SF5">
    <property type="entry name" value="RPGRIP1 C-TERMINAL DOMAIN-CONTAINING PROTEIN"/>
    <property type="match status" value="1"/>
</dbReference>
<evidence type="ECO:0000256" key="7">
    <source>
        <dbReference type="SAM" id="MobiDB-lite"/>
    </source>
</evidence>
<comment type="subcellular location">
    <subcellularLocation>
        <location evidence="1">Cell projection</location>
        <location evidence="1">Cilium</location>
    </subcellularLocation>
</comment>
<comment type="similarity">
    <text evidence="2">Belongs to the RPGRIP1 family.</text>
</comment>
<feature type="domain" description="EF-hand" evidence="9">
    <location>
        <begin position="2424"/>
        <end position="2459"/>
    </location>
</feature>
<dbReference type="InterPro" id="IPR002048">
    <property type="entry name" value="EF_hand_dom"/>
</dbReference>
<dbReference type="GO" id="GO:0005856">
    <property type="term" value="C:cytoskeleton"/>
    <property type="evidence" value="ECO:0007669"/>
    <property type="project" value="UniProtKB-ARBA"/>
</dbReference>
<dbReference type="InterPro" id="IPR031139">
    <property type="entry name" value="RPGRIP1_fam"/>
</dbReference>
<evidence type="ECO:0000256" key="6">
    <source>
        <dbReference type="SAM" id="Coils"/>
    </source>
</evidence>
<dbReference type="GO" id="GO:0005509">
    <property type="term" value="F:calcium ion binding"/>
    <property type="evidence" value="ECO:0007669"/>
    <property type="project" value="InterPro"/>
</dbReference>